<evidence type="ECO:0000259" key="7">
    <source>
        <dbReference type="PROSITE" id="PS51194"/>
    </source>
</evidence>
<dbReference type="EMBL" id="JACHJL010000040">
    <property type="protein sequence ID" value="MBB5940320.1"/>
    <property type="molecule type" value="Genomic_DNA"/>
</dbReference>
<dbReference type="Pfam" id="PF13307">
    <property type="entry name" value="Helicase_C_2"/>
    <property type="match status" value="1"/>
</dbReference>
<dbReference type="Pfam" id="PF00929">
    <property type="entry name" value="RNase_T"/>
    <property type="match status" value="1"/>
</dbReference>
<dbReference type="Gene3D" id="3.30.420.10">
    <property type="entry name" value="Ribonuclease H-like superfamily/Ribonuclease H"/>
    <property type="match status" value="1"/>
</dbReference>
<dbReference type="InterPro" id="IPR013520">
    <property type="entry name" value="Ribonucl_H"/>
</dbReference>
<dbReference type="PANTHER" id="PTHR13710:SF108">
    <property type="entry name" value="ATP-DEPENDENT DNA HELICASE Q4"/>
    <property type="match status" value="1"/>
</dbReference>
<dbReference type="GO" id="GO:0009378">
    <property type="term" value="F:four-way junction helicase activity"/>
    <property type="evidence" value="ECO:0007669"/>
    <property type="project" value="TreeGrafter"/>
</dbReference>
<organism evidence="8 9">
    <name type="scientific">Streptomyces zagrosensis</name>
    <dbReference type="NCBI Taxonomy" id="1042984"/>
    <lineage>
        <taxon>Bacteria</taxon>
        <taxon>Bacillati</taxon>
        <taxon>Actinomycetota</taxon>
        <taxon>Actinomycetes</taxon>
        <taxon>Kitasatosporales</taxon>
        <taxon>Streptomycetaceae</taxon>
        <taxon>Streptomyces</taxon>
    </lineage>
</organism>
<dbReference type="SMART" id="SM00491">
    <property type="entry name" value="HELICc2"/>
    <property type="match status" value="1"/>
</dbReference>
<evidence type="ECO:0000259" key="5">
    <source>
        <dbReference type="PROSITE" id="PS51192"/>
    </source>
</evidence>
<dbReference type="SMART" id="SM00479">
    <property type="entry name" value="EXOIII"/>
    <property type="match status" value="1"/>
</dbReference>
<dbReference type="PANTHER" id="PTHR13710">
    <property type="entry name" value="DNA HELICASE RECQ FAMILY MEMBER"/>
    <property type="match status" value="1"/>
</dbReference>
<dbReference type="SMART" id="SM00490">
    <property type="entry name" value="HELICc"/>
    <property type="match status" value="1"/>
</dbReference>
<feature type="region of interest" description="Disordered" evidence="4">
    <location>
        <begin position="770"/>
        <end position="816"/>
    </location>
</feature>
<accession>A0A7W9V2I5</accession>
<evidence type="ECO:0000259" key="6">
    <source>
        <dbReference type="PROSITE" id="PS51193"/>
    </source>
</evidence>
<dbReference type="InterPro" id="IPR011545">
    <property type="entry name" value="DEAD/DEAH_box_helicase_dom"/>
</dbReference>
<keyword evidence="1" id="KW-0547">Nucleotide-binding</keyword>
<dbReference type="InterPro" id="IPR014001">
    <property type="entry name" value="Helicase_ATP-bd"/>
</dbReference>
<feature type="domain" description="Helicase ATP-binding" evidence="5">
    <location>
        <begin position="1240"/>
        <end position="1422"/>
    </location>
</feature>
<dbReference type="PROSITE" id="PS51194">
    <property type="entry name" value="HELICASE_CTER"/>
    <property type="match status" value="1"/>
</dbReference>
<dbReference type="GO" id="GO:0000724">
    <property type="term" value="P:double-strand break repair via homologous recombination"/>
    <property type="evidence" value="ECO:0007669"/>
    <property type="project" value="TreeGrafter"/>
</dbReference>
<dbReference type="GO" id="GO:0016818">
    <property type="term" value="F:hydrolase activity, acting on acid anhydrides, in phosphorus-containing anhydrides"/>
    <property type="evidence" value="ECO:0007669"/>
    <property type="project" value="InterPro"/>
</dbReference>
<evidence type="ECO:0000256" key="3">
    <source>
        <dbReference type="ARBA" id="ARBA00022840"/>
    </source>
</evidence>
<dbReference type="GO" id="GO:0005737">
    <property type="term" value="C:cytoplasm"/>
    <property type="evidence" value="ECO:0007669"/>
    <property type="project" value="TreeGrafter"/>
</dbReference>
<dbReference type="Gene3D" id="3.40.50.300">
    <property type="entry name" value="P-loop containing nucleotide triphosphate hydrolases"/>
    <property type="match status" value="4"/>
</dbReference>
<evidence type="ECO:0000313" key="8">
    <source>
        <dbReference type="EMBL" id="MBB5940320.1"/>
    </source>
</evidence>
<keyword evidence="9" id="KW-1185">Reference proteome</keyword>
<evidence type="ECO:0000256" key="4">
    <source>
        <dbReference type="SAM" id="MobiDB-lite"/>
    </source>
</evidence>
<dbReference type="Proteomes" id="UP000588098">
    <property type="component" value="Unassembled WGS sequence"/>
</dbReference>
<keyword evidence="3" id="KW-0067">ATP-binding</keyword>
<dbReference type="GO" id="GO:0005694">
    <property type="term" value="C:chromosome"/>
    <property type="evidence" value="ECO:0007669"/>
    <property type="project" value="TreeGrafter"/>
</dbReference>
<dbReference type="InterPro" id="IPR012337">
    <property type="entry name" value="RNaseH-like_sf"/>
</dbReference>
<dbReference type="Pfam" id="PF00271">
    <property type="entry name" value="Helicase_C"/>
    <property type="match status" value="1"/>
</dbReference>
<dbReference type="CDD" id="cd06127">
    <property type="entry name" value="DEDDh"/>
    <property type="match status" value="1"/>
</dbReference>
<dbReference type="Pfam" id="PF00270">
    <property type="entry name" value="DEAD"/>
    <property type="match status" value="1"/>
</dbReference>
<dbReference type="InterPro" id="IPR001650">
    <property type="entry name" value="Helicase_C-like"/>
</dbReference>
<dbReference type="InterPro" id="IPR036397">
    <property type="entry name" value="RNaseH_sf"/>
</dbReference>
<dbReference type="EC" id="3.6.4.12" evidence="8"/>
<feature type="compositionally biased region" description="Acidic residues" evidence="4">
    <location>
        <begin position="785"/>
        <end position="806"/>
    </location>
</feature>
<comment type="caution">
    <text evidence="8">The sequence shown here is derived from an EMBL/GenBank/DDBJ whole genome shotgun (WGS) entry which is preliminary data.</text>
</comment>
<dbReference type="GO" id="GO:0004527">
    <property type="term" value="F:exonuclease activity"/>
    <property type="evidence" value="ECO:0007669"/>
    <property type="project" value="UniProtKB-ARBA"/>
</dbReference>
<reference evidence="8 9" key="1">
    <citation type="submission" date="2020-08" db="EMBL/GenBank/DDBJ databases">
        <title>Genomic Encyclopedia of Type Strains, Phase III (KMG-III): the genomes of soil and plant-associated and newly described type strains.</title>
        <authorList>
            <person name="Whitman W."/>
        </authorList>
    </citation>
    <scope>NUCLEOTIDE SEQUENCE [LARGE SCALE GENOMIC DNA]</scope>
    <source>
        <strain evidence="8 9">CECT 8305</strain>
    </source>
</reference>
<dbReference type="GO" id="GO:0003676">
    <property type="term" value="F:nucleic acid binding"/>
    <property type="evidence" value="ECO:0007669"/>
    <property type="project" value="InterPro"/>
</dbReference>
<dbReference type="RefSeq" id="WP_184580354.1">
    <property type="nucleotide sequence ID" value="NZ_JACHJL010000040.1"/>
</dbReference>
<protein>
    <submittedName>
        <fullName evidence="8">ATP-dependent DNA helicase RecQ</fullName>
        <ecNumber evidence="8">3.6.4.12</ecNumber>
    </submittedName>
</protein>
<proteinExistence type="predicted"/>
<dbReference type="GO" id="GO:0005524">
    <property type="term" value="F:ATP binding"/>
    <property type="evidence" value="ECO:0007669"/>
    <property type="project" value="UniProtKB-KW"/>
</dbReference>
<dbReference type="SUPFAM" id="SSF52540">
    <property type="entry name" value="P-loop containing nucleoside triphosphate hydrolases"/>
    <property type="match status" value="2"/>
</dbReference>
<dbReference type="SMART" id="SM00487">
    <property type="entry name" value="DEXDc"/>
    <property type="match status" value="2"/>
</dbReference>
<dbReference type="PROSITE" id="PS51193">
    <property type="entry name" value="HELICASE_ATP_BIND_2"/>
    <property type="match status" value="1"/>
</dbReference>
<dbReference type="InterPro" id="IPR027417">
    <property type="entry name" value="P-loop_NTPase"/>
</dbReference>
<feature type="domain" description="Helicase ATP-binding" evidence="6">
    <location>
        <begin position="357"/>
        <end position="668"/>
    </location>
</feature>
<dbReference type="InterPro" id="IPR006555">
    <property type="entry name" value="ATP-dep_Helicase_C"/>
</dbReference>
<evidence type="ECO:0000256" key="1">
    <source>
        <dbReference type="ARBA" id="ARBA00022741"/>
    </source>
</evidence>
<keyword evidence="2 8" id="KW-0378">Hydrolase</keyword>
<dbReference type="SUPFAM" id="SSF53098">
    <property type="entry name" value="Ribonuclease H-like"/>
    <property type="match status" value="1"/>
</dbReference>
<dbReference type="CDD" id="cd17920">
    <property type="entry name" value="DEXHc_RecQ"/>
    <property type="match status" value="1"/>
</dbReference>
<gene>
    <name evidence="8" type="ORF">FHS42_007418</name>
</gene>
<evidence type="ECO:0000313" key="9">
    <source>
        <dbReference type="Proteomes" id="UP000588098"/>
    </source>
</evidence>
<name>A0A7W9V2I5_9ACTN</name>
<feature type="domain" description="Helicase C-terminal" evidence="7">
    <location>
        <begin position="1474"/>
        <end position="1632"/>
    </location>
</feature>
<dbReference type="PROSITE" id="PS51192">
    <property type="entry name" value="HELICASE_ATP_BIND_1"/>
    <property type="match status" value="1"/>
</dbReference>
<dbReference type="GO" id="GO:0043138">
    <property type="term" value="F:3'-5' DNA helicase activity"/>
    <property type="evidence" value="ECO:0007669"/>
    <property type="project" value="TreeGrafter"/>
</dbReference>
<sequence length="2010" mass="217914">MAAEYASLPTAVKYLVQLVVQAPDGLTRGELATAASARYARLPAERISKLLREALHSGALTEREGRLRGPVPVECLAEAAVLLRADDFRAVSLDLESVVRTTATEPWIERRIFQIGAVRLGTDETWVQEQPRFERWARLPEPPERPWEINDPARRKRHDAEAVDVGEALEALRSYCAGAEIVIAHNGMAADFPLLDEECARAGLAVLDTTRADSLYIAHVLRPTDTSHRLADVADELATDRRGLVLHDAVDDAELLARLLRRAAQTYGLWPVESRELLAAACADSPAWRLLRRLAGEPDRTMTPWTPADTAAVIGRSLASHVPRRVPATWVQAGRGRIVVDERLCGADGRVDPTALAAVVHEGEARPRPAQQEMAATLHAWCDAAVPGLVEAPTGTGKSYAVLAAALDWLAGGLDRTAVIATYTKQLQTQLAKDVRILDKAVQGLASSADLVKGSANRISLRILTSALAEATTVGSAAAARAVGVNRFVQRYEYRELLAYIWLRLAASQAPPLSWTARSVDPVDIPAYFGDSVGSVLPLWLQSLSQSSGGEYRAGAATPLAEHTDAVREALASHRLLLANHALVLTHLDDLRALPGDVLLVIDEAHQLEDAATSALTVSLNYAAVEDLAGECAAWLREARPGASRDRVTATLRELELLLDHEQLPRAAAQAFDSSGSGGSHVGTRTVTLASPYSGSSGVRAARDVERPLVSLAALTHMLGTALAAYGAEHGHSLDFFAQERLDALYDRVKDTAAAARDLIDDLDMVLGPPGTTKEEAPLQITAADDAEQDDTAPADDEETLDDEPEQGVLPVLPPVPNRVVHGEELEVPRPGLRRYRFRLSSSPVEISADPVWQRFRTAFARSYYVSATLRVAGSWDFLKERLGLPQSIAAVHLPTPFRLGEQAELVCLADFPSWAEQQEGAMRTVAHQLAGYAEQTVHPASGGDFGGWDGGALVLTTARSTAGGIGELLTTELRRRVHDAPVHNALTLGNGRAFADFTDREHGGGFLVGTRGLWQGVDVSDAHRLRLVWINKLPFAPFAAPIIEARRAAVRARAEAACEEDPDAYATRHYYLPLAAIQLRQAVGRLIRSDQHRGVVVISDRKLAGQSALRRAYRQAFLGSLEPELLRPDPVTGEAGGGNVVPMAEGWARIWTFLARNGVISAARADELTEPAALLEHTLLPQTRRIRELALSTEEAGELRLAGTLAKEVLRRSAETAGLLRLMDQPENFRLKPAQQAVIGAVAEGRNILALLPTGYGKSFTFQLPALVMPGVTIVVSPLVALMQDQALELNRSIGGAVRALVAPMRESSSRAGKTEVAEQLEGRHNHGIKIVYISPERLCQSRFRELVRDAVKAGIVTRIALDEAHTTVQWDDFRPSMGRVERFLAELRQEYALPVTALTATANRTVHAGLREGVFGLTADPPSLGSEAERHEMERPGVNGALVTVRENPIRPELALFRRILQRSGTLTAARLAEEVVDAIRDHAVLYCLTVKEVVALHAHLRDYLGDAGIRVRRFHGRLTEVEKAAVMTEFREAPRQGEEGFAPLVVVATAAFGLGIDRDDIRTVFCVSAPTDMAALYQQLGRAGRDVAGSGVQPGEESPSNDGLALLTGRGLRTVAWMTGTDLAPDLLERMGRAVLDCRGGVLDAGHMADAFIGQDLAVGRLTEEDARLPRTIGAYTTGVMRTFSALAGHGLITDLGDFPPRCTVRPGELSPDGADVEAAVVAAVLSLPGRAEATGGLNRAVLDVARLDVWLARTVDGYRLLSATPAETWQLLADLHDRGALDVSAAPSRRLVTGLEVRGSGLPGGFLRSFNARAKRAARETALLRDYFEDSSTCAHRKFADYFGVTALPDGCCTTAWNRCSACWEDPSLPLGETRPAAARALSTPVQQLRGTSNRADAEHLRRRLDEQVYRLVWTVHRGLHPRTVWRALKGEDSWYSPVKQRSVRLHPALSSSRHFGSHADLTYRQVQDSLERLAAEERVLPDEHRWRAEAHVRTTSTAPPAGGTS</sequence>
<keyword evidence="8" id="KW-0347">Helicase</keyword>
<dbReference type="InterPro" id="IPR014013">
    <property type="entry name" value="Helic_SF1/SF2_ATP-bd_DinG/Rad3"/>
</dbReference>
<evidence type="ECO:0000256" key="2">
    <source>
        <dbReference type="ARBA" id="ARBA00022801"/>
    </source>
</evidence>